<dbReference type="RefSeq" id="XP_002174537.1">
    <property type="nucleotide sequence ID" value="XM_002174501.2"/>
</dbReference>
<dbReference type="STRING" id="402676.B6K437"/>
<dbReference type="Gene3D" id="3.30.40.10">
    <property type="entry name" value="Zinc/RING finger domain, C3HC4 (zinc finger)"/>
    <property type="match status" value="1"/>
</dbReference>
<evidence type="ECO:0000313" key="8">
    <source>
        <dbReference type="Proteomes" id="UP000001744"/>
    </source>
</evidence>
<dbReference type="AlphaFoldDB" id="B6K437"/>
<dbReference type="CDD" id="cd15497">
    <property type="entry name" value="PHD1_Snt2p_like"/>
    <property type="match status" value="1"/>
</dbReference>
<feature type="domain" description="BAH" evidence="4">
    <location>
        <begin position="97"/>
        <end position="216"/>
    </location>
</feature>
<dbReference type="InterPro" id="IPR011011">
    <property type="entry name" value="Znf_FYVE_PHD"/>
</dbReference>
<dbReference type="InterPro" id="IPR043151">
    <property type="entry name" value="BAH_sf"/>
</dbReference>
<dbReference type="SUPFAM" id="SSF57903">
    <property type="entry name" value="FYVE/PHD zinc finger"/>
    <property type="match status" value="1"/>
</dbReference>
<sequence>MKHLAETTMVSNEDENLSDVRQTETPLFMIEDSKKRKSIDTASALPDSEKHNGHIIRNSKFFVPRSDEPGLMTEYGIVDVKELPRNNIAYCILPNGEIIQPNDFVFISPYILGEPLQIARVISFEKSDIFTESAIFDMVRLNWYFRPRDIQRNSSDNRLLFASMHSDLYNVAYIKGKCIVTHRSCIENLDEYRKLPLHFYYERLFDQNISRIFDLVPTSQAKNLPYNALSLFMSKYDYLVCEYGKSRFLFQAPTYCKTCAQWCAPDTSVCCSICKSTFHMHCLVPPLTKQPPHGFAWACAACSYGTQRRTAKPTAKIIRNKNGKITLSIKTSGTASPSPTPTDVPMKLEEKEVDVKLTIGEPSKWARLPWNIRFVNIRKASSESPSEDRFPALAKPKLTHIPGTSIKALTTTDEETSQQERSNKIQERHFSWLLQQWPSLENAVFKGLILLLNNDSCPACMVYLPTSVDEQHFEEYLVEVFATFEEKKLYIPLTFTVNIAMEAFFCSNFENEPALKLLKDWLENGKPSDSCDAESQEKLFSLFATTGFSLAKAAEQLEKHIGIKDVILCFLKWKASTSGANALRKLPCADLPEVIGFSEVGDPGRLDCAKLQKIGKPITCRWCGTKRSDQWFVEPSKSNAKLDAKTVPSTLCNVCGSIWRVYATSSHPDQQALVQHKSIFEVDVTRRLSWSVQNDESLAKTHHDSHSPVHSLKPNQNDVVLEPKHQLAHPKVVAPTQANRAVTNASLVACCNFCGLSSLEGMLRCSKCGLFVHEECYFKKDGIASSTAQPEANGVRNRSTRSQSILQKARHQKQNDVEKGVHENWLCASCSFTSTLTITKHQRQCILCHRPFADLMLKDTFEMNWVHVVCATWTPGVALSTYLNEPIWGIGSLPPELYEGRCSICYSTAGVTIPCCTCGARVHSSCALKNNWHLVFEAERRMKRHITAAEAQLKSFNGLVDYGTESAATKPFVFRPVVYCPLDEPPRSLFRRGDIFTLTKRVVWQEFISSCTQRMPYRIMFDSAACSKQNVQVEDKTVPSHSCSLCHETVSPFWWPGDICHFCFSTTISAAKTALSSLGS</sequence>
<keyword evidence="1" id="KW-0479">Metal-binding</keyword>
<dbReference type="Pfam" id="PF01426">
    <property type="entry name" value="BAH"/>
    <property type="match status" value="1"/>
</dbReference>
<dbReference type="InterPro" id="IPR019786">
    <property type="entry name" value="Zinc_finger_PHD-type_CS"/>
</dbReference>
<feature type="domain" description="PHD-type" evidence="5">
    <location>
        <begin position="842"/>
        <end position="955"/>
    </location>
</feature>
<keyword evidence="2" id="KW-0863">Zinc-finger</keyword>
<dbReference type="PROSITE" id="PS51805">
    <property type="entry name" value="EPHD"/>
    <property type="match status" value="1"/>
</dbReference>
<gene>
    <name evidence="7" type="primary">snt2</name>
    <name evidence="6" type="ORF">SJAG_03387</name>
</gene>
<evidence type="ECO:0000313" key="6">
    <source>
        <dbReference type="EMBL" id="EEB08244.1"/>
    </source>
</evidence>
<dbReference type="GO" id="GO:0003682">
    <property type="term" value="F:chromatin binding"/>
    <property type="evidence" value="ECO:0007669"/>
    <property type="project" value="InterPro"/>
</dbReference>
<dbReference type="PROSITE" id="PS51038">
    <property type="entry name" value="BAH"/>
    <property type="match status" value="1"/>
</dbReference>
<name>B6K437_SCHJY</name>
<dbReference type="InterPro" id="IPR001025">
    <property type="entry name" value="BAH_dom"/>
</dbReference>
<dbReference type="eggNOG" id="KOG0955">
    <property type="taxonomic scope" value="Eukaryota"/>
</dbReference>
<dbReference type="Pfam" id="PF13832">
    <property type="entry name" value="zf-HC5HC2H_2"/>
    <property type="match status" value="1"/>
</dbReference>
<dbReference type="VEuPathDB" id="FungiDB:SJAG_03387"/>
<dbReference type="GO" id="GO:0004842">
    <property type="term" value="F:ubiquitin-protein transferase activity"/>
    <property type="evidence" value="ECO:0000318"/>
    <property type="project" value="GO_Central"/>
</dbReference>
<dbReference type="OrthoDB" id="336088at2759"/>
<dbReference type="JaponicusDB" id="SJAG_03387">
    <property type="gene designation" value="snt2"/>
</dbReference>
<dbReference type="PROSITE" id="PS01359">
    <property type="entry name" value="ZF_PHD_1"/>
    <property type="match status" value="1"/>
</dbReference>
<dbReference type="CDD" id="cd15571">
    <property type="entry name" value="ePHD"/>
    <property type="match status" value="1"/>
</dbReference>
<dbReference type="GO" id="GO:0048189">
    <property type="term" value="C:Lid2 complex"/>
    <property type="evidence" value="ECO:0000318"/>
    <property type="project" value="GO_Central"/>
</dbReference>
<evidence type="ECO:0000259" key="5">
    <source>
        <dbReference type="PROSITE" id="PS51805"/>
    </source>
</evidence>
<dbReference type="PANTHER" id="PTHR47672">
    <property type="entry name" value="E3 UBIQUITIN-PROTEIN LIGASE SNT2"/>
    <property type="match status" value="1"/>
</dbReference>
<dbReference type="PANTHER" id="PTHR47672:SF1">
    <property type="entry name" value="E3 UBIQUITIN-PROTEIN LIGASE SNT2"/>
    <property type="match status" value="1"/>
</dbReference>
<dbReference type="Gene3D" id="2.30.30.490">
    <property type="match status" value="1"/>
</dbReference>
<keyword evidence="3" id="KW-0862">Zinc</keyword>
<evidence type="ECO:0000256" key="1">
    <source>
        <dbReference type="ARBA" id="ARBA00022723"/>
    </source>
</evidence>
<dbReference type="GeneID" id="7050114"/>
<evidence type="ECO:0000259" key="4">
    <source>
        <dbReference type="PROSITE" id="PS51038"/>
    </source>
</evidence>
<organism evidence="6 8">
    <name type="scientific">Schizosaccharomyces japonicus (strain yFS275 / FY16936)</name>
    <name type="common">Fission yeast</name>
    <dbReference type="NCBI Taxonomy" id="402676"/>
    <lineage>
        <taxon>Eukaryota</taxon>
        <taxon>Fungi</taxon>
        <taxon>Dikarya</taxon>
        <taxon>Ascomycota</taxon>
        <taxon>Taphrinomycotina</taxon>
        <taxon>Schizosaccharomycetes</taxon>
        <taxon>Schizosaccharomycetales</taxon>
        <taxon>Schizosaccharomycetaceae</taxon>
        <taxon>Schizosaccharomyces</taxon>
    </lineage>
</organism>
<evidence type="ECO:0000256" key="3">
    <source>
        <dbReference type="ARBA" id="ARBA00022833"/>
    </source>
</evidence>
<dbReference type="InterPro" id="IPR029617">
    <property type="entry name" value="Snt2"/>
</dbReference>
<dbReference type="GO" id="GO:0036205">
    <property type="term" value="P:histone catabolic process"/>
    <property type="evidence" value="ECO:0000318"/>
    <property type="project" value="GO_Central"/>
</dbReference>
<dbReference type="OMA" id="LSWRKYA"/>
<dbReference type="HOGENOM" id="CLU_001514_0_0_1"/>
<dbReference type="SMART" id="SM00249">
    <property type="entry name" value="PHD"/>
    <property type="match status" value="2"/>
</dbReference>
<accession>B6K437</accession>
<dbReference type="InterPro" id="IPR034732">
    <property type="entry name" value="EPHD"/>
</dbReference>
<dbReference type="EMBL" id="KE651167">
    <property type="protein sequence ID" value="EEB08244.1"/>
    <property type="molecule type" value="Genomic_DNA"/>
</dbReference>
<dbReference type="InterPro" id="IPR019787">
    <property type="entry name" value="Znf_PHD-finger"/>
</dbReference>
<reference evidence="6 8" key="1">
    <citation type="journal article" date="2011" name="Science">
        <title>Comparative functional genomics of the fission yeasts.</title>
        <authorList>
            <person name="Rhind N."/>
            <person name="Chen Z."/>
            <person name="Yassour M."/>
            <person name="Thompson D.A."/>
            <person name="Haas B.J."/>
            <person name="Habib N."/>
            <person name="Wapinski I."/>
            <person name="Roy S."/>
            <person name="Lin M.F."/>
            <person name="Heiman D.I."/>
            <person name="Young S.K."/>
            <person name="Furuya K."/>
            <person name="Guo Y."/>
            <person name="Pidoux A."/>
            <person name="Chen H.M."/>
            <person name="Robbertse B."/>
            <person name="Goldberg J.M."/>
            <person name="Aoki K."/>
            <person name="Bayne E.H."/>
            <person name="Berlin A.M."/>
            <person name="Desjardins C.A."/>
            <person name="Dobbs E."/>
            <person name="Dukaj L."/>
            <person name="Fan L."/>
            <person name="FitzGerald M.G."/>
            <person name="French C."/>
            <person name="Gujja S."/>
            <person name="Hansen K."/>
            <person name="Keifenheim D."/>
            <person name="Levin J.Z."/>
            <person name="Mosher R.A."/>
            <person name="Mueller C.A."/>
            <person name="Pfiffner J."/>
            <person name="Priest M."/>
            <person name="Russ C."/>
            <person name="Smialowska A."/>
            <person name="Swoboda P."/>
            <person name="Sykes S.M."/>
            <person name="Vaughn M."/>
            <person name="Vengrova S."/>
            <person name="Yoder R."/>
            <person name="Zeng Q."/>
            <person name="Allshire R."/>
            <person name="Baulcombe D."/>
            <person name="Birren B.W."/>
            <person name="Brown W."/>
            <person name="Ekwall K."/>
            <person name="Kellis M."/>
            <person name="Leatherwood J."/>
            <person name="Levin H."/>
            <person name="Margalit H."/>
            <person name="Martienssen R."/>
            <person name="Nieduszynski C.A."/>
            <person name="Spatafora J.W."/>
            <person name="Friedman N."/>
            <person name="Dalgaard J.Z."/>
            <person name="Baumann P."/>
            <person name="Niki H."/>
            <person name="Regev A."/>
            <person name="Nusbaum C."/>
        </authorList>
    </citation>
    <scope>NUCLEOTIDE SEQUENCE [LARGE SCALE GENOMIC DNA]</scope>
    <source>
        <strain evidence="8">yFS275 / FY16936</strain>
    </source>
</reference>
<protein>
    <submittedName>
        <fullName evidence="6">Lid2 complex subunit Snt2</fullName>
    </submittedName>
</protein>
<evidence type="ECO:0000256" key="2">
    <source>
        <dbReference type="ARBA" id="ARBA00022771"/>
    </source>
</evidence>
<proteinExistence type="predicted"/>
<dbReference type="SMART" id="SM00439">
    <property type="entry name" value="BAH"/>
    <property type="match status" value="1"/>
</dbReference>
<evidence type="ECO:0000313" key="7">
    <source>
        <dbReference type="JaponicusDB" id="SJAG_03387"/>
    </source>
</evidence>
<dbReference type="Proteomes" id="UP000001744">
    <property type="component" value="Unassembled WGS sequence"/>
</dbReference>
<dbReference type="GO" id="GO:0008270">
    <property type="term" value="F:zinc ion binding"/>
    <property type="evidence" value="ECO:0007669"/>
    <property type="project" value="UniProtKB-KW"/>
</dbReference>
<dbReference type="InterPro" id="IPR013083">
    <property type="entry name" value="Znf_RING/FYVE/PHD"/>
</dbReference>
<dbReference type="InterPro" id="IPR001965">
    <property type="entry name" value="Znf_PHD"/>
</dbReference>
<keyword evidence="8" id="KW-1185">Reference proteome</keyword>
<dbReference type="Pfam" id="PF00628">
    <property type="entry name" value="PHD"/>
    <property type="match status" value="1"/>
</dbReference>